<evidence type="ECO:0000259" key="1">
    <source>
        <dbReference type="Pfam" id="PF20250"/>
    </source>
</evidence>
<dbReference type="Proteomes" id="UP000515703">
    <property type="component" value="Chromosome"/>
</dbReference>
<dbReference type="Pfam" id="PF20250">
    <property type="entry name" value="FapA_N"/>
    <property type="match status" value="1"/>
</dbReference>
<reference evidence="2 3" key="2">
    <citation type="submission" date="2020-08" db="EMBL/GenBank/DDBJ databases">
        <authorList>
            <person name="Ueki A."/>
            <person name="Tonouchi A."/>
        </authorList>
    </citation>
    <scope>NUCLEOTIDE SEQUENCE [LARGE SCALE GENOMIC DNA]</scope>
    <source>
        <strain evidence="2 3">CTTW</strain>
    </source>
</reference>
<dbReference type="RefSeq" id="WP_185255841.1">
    <property type="nucleotide sequence ID" value="NZ_AP023368.1"/>
</dbReference>
<name>A0A7I8DR42_9FIRM</name>
<dbReference type="InterPro" id="IPR046866">
    <property type="entry name" value="FapA_N"/>
</dbReference>
<dbReference type="SUPFAM" id="SSF63848">
    <property type="entry name" value="Cell-division inhibitor MinC, C-terminal domain"/>
    <property type="match status" value="1"/>
</dbReference>
<evidence type="ECO:0000313" key="3">
    <source>
        <dbReference type="Proteomes" id="UP000515703"/>
    </source>
</evidence>
<dbReference type="InterPro" id="IPR005646">
    <property type="entry name" value="FapA"/>
</dbReference>
<protein>
    <submittedName>
        <fullName evidence="2">Polymerase</fullName>
    </submittedName>
</protein>
<reference evidence="2 3" key="1">
    <citation type="submission" date="2020-08" db="EMBL/GenBank/DDBJ databases">
        <title>Draft genome sequencing of an Anaerocolumna strain isolated from anoxic soil subjected to BSD treatment.</title>
        <authorList>
            <person name="Uek A."/>
            <person name="Tonouchi A."/>
        </authorList>
    </citation>
    <scope>NUCLEOTIDE SEQUENCE [LARGE SCALE GENOMIC DNA]</scope>
    <source>
        <strain evidence="2 3">CTTW</strain>
    </source>
</reference>
<keyword evidence="3" id="KW-1185">Reference proteome</keyword>
<dbReference type="InterPro" id="IPR046865">
    <property type="entry name" value="FapA_b_solenoid"/>
</dbReference>
<gene>
    <name evidence="2" type="ORF">bsdcttw_31780</name>
</gene>
<proteinExistence type="predicted"/>
<accession>A0A7I8DR42</accession>
<dbReference type="Pfam" id="PF03961">
    <property type="entry name" value="FapA"/>
    <property type="match status" value="1"/>
</dbReference>
<feature type="domain" description="Flagellar Assembly Protein A N-terminal region" evidence="1">
    <location>
        <begin position="82"/>
        <end position="250"/>
    </location>
</feature>
<sequence>MGNRNGYFQLDVKADGTYVKLIPGRADGKPLEFDDLSKYLSKVKIYDYDMNSLVRALNASKENVVECKLTVAQLPKIDELMEVTFSPDKMYAEGIFYPASQKGNRLSKANIIEVLKSSGVKYGILEDIINDYIANPVYNEAITLARGLKPVEGKDAEIIYFFNTDKSLKPKEKEDGTVDFHQLDMISSINKGDQLAQLIPEVLGKPGIDVTGVSIQPRKVTRKVLKHGRDIHLSEDGLIMFSDVSGHADLINDKVFVSNTYEVLADVDSSTGDITYEGNVTVKGNVTAGYSVHAKGDIIVDGVVEGATLYAGGQIVLKRGMQGMNKGIMEAEGNIISKFIENAVVKSGGYITTEAILHSKVSAKGDITVGGKKGFITGGEIMSGTSITVKTAGSTMGTYTMLEVGIDPRKVENYRALQKRITAIDADLDKLLPIIDTYKRKLSQGEVFSPEKLEYIRIATNNCILLRKELKECQSQYEQLRAEIGNSDGGWIKVENVAYPGVKVMISNVIYYIKTETHYSKFIRDRADIKIVGL</sequence>
<dbReference type="KEGG" id="acht:bsdcttw_31780"/>
<dbReference type="GO" id="GO:0000902">
    <property type="term" value="P:cell morphogenesis"/>
    <property type="evidence" value="ECO:0007669"/>
    <property type="project" value="InterPro"/>
</dbReference>
<dbReference type="PANTHER" id="PTHR38032">
    <property type="entry name" value="POLYMERASE-RELATED"/>
    <property type="match status" value="1"/>
</dbReference>
<evidence type="ECO:0000313" key="2">
    <source>
        <dbReference type="EMBL" id="BCK00138.1"/>
    </source>
</evidence>
<dbReference type="InterPro" id="IPR036145">
    <property type="entry name" value="MinC_C_sf"/>
</dbReference>
<dbReference type="EMBL" id="AP023368">
    <property type="protein sequence ID" value="BCK00138.1"/>
    <property type="molecule type" value="Genomic_DNA"/>
</dbReference>
<dbReference type="AlphaFoldDB" id="A0A7I8DR42"/>
<dbReference type="PANTHER" id="PTHR38032:SF1">
    <property type="entry name" value="RNA-BINDING PROTEIN KHPB N-TERMINAL DOMAIN-CONTAINING PROTEIN"/>
    <property type="match status" value="1"/>
</dbReference>
<organism evidence="2 3">
    <name type="scientific">Anaerocolumna chitinilytica</name>
    <dbReference type="NCBI Taxonomy" id="1727145"/>
    <lineage>
        <taxon>Bacteria</taxon>
        <taxon>Bacillati</taxon>
        <taxon>Bacillota</taxon>
        <taxon>Clostridia</taxon>
        <taxon>Lachnospirales</taxon>
        <taxon>Lachnospiraceae</taxon>
        <taxon>Anaerocolumna</taxon>
    </lineage>
</organism>